<keyword evidence="1" id="KW-0067">ATP-binding</keyword>
<keyword evidence="1" id="KW-0234">DNA repair</keyword>
<dbReference type="GO" id="GO:0005524">
    <property type="term" value="F:ATP binding"/>
    <property type="evidence" value="ECO:0007669"/>
    <property type="project" value="UniProtKB-KW"/>
</dbReference>
<keyword evidence="1" id="KW-0547">Nucleotide-binding</keyword>
<dbReference type="Gene3D" id="3.40.50.300">
    <property type="entry name" value="P-loop containing nucleotide triphosphate hydrolases"/>
    <property type="match status" value="2"/>
</dbReference>
<dbReference type="InterPro" id="IPR027417">
    <property type="entry name" value="P-loop_NTPase"/>
</dbReference>
<organism evidence="4 5">
    <name type="scientific">Paspalum vaginatum</name>
    <name type="common">seashore paspalum</name>
    <dbReference type="NCBI Taxonomy" id="158149"/>
    <lineage>
        <taxon>Eukaryota</taxon>
        <taxon>Viridiplantae</taxon>
        <taxon>Streptophyta</taxon>
        <taxon>Embryophyta</taxon>
        <taxon>Tracheophyta</taxon>
        <taxon>Spermatophyta</taxon>
        <taxon>Magnoliopsida</taxon>
        <taxon>Liliopsida</taxon>
        <taxon>Poales</taxon>
        <taxon>Poaceae</taxon>
        <taxon>PACMAD clade</taxon>
        <taxon>Panicoideae</taxon>
        <taxon>Andropogonodae</taxon>
        <taxon>Paspaleae</taxon>
        <taxon>Paspalinae</taxon>
        <taxon>Paspalum</taxon>
    </lineage>
</organism>
<dbReference type="InterPro" id="IPR010285">
    <property type="entry name" value="DNA_helicase_pif1-like_DEAD"/>
</dbReference>
<keyword evidence="1" id="KW-0227">DNA damage</keyword>
<dbReference type="Pfam" id="PF21530">
    <property type="entry name" value="Pif1_2B_dom"/>
    <property type="match status" value="1"/>
</dbReference>
<feature type="domain" description="DNA helicase Pif1-like 2B" evidence="3">
    <location>
        <begin position="722"/>
        <end position="767"/>
    </location>
</feature>
<comment type="catalytic activity">
    <reaction evidence="1">
        <text>ATP + H2O = ADP + phosphate + H(+)</text>
        <dbReference type="Rhea" id="RHEA:13065"/>
        <dbReference type="ChEBI" id="CHEBI:15377"/>
        <dbReference type="ChEBI" id="CHEBI:15378"/>
        <dbReference type="ChEBI" id="CHEBI:30616"/>
        <dbReference type="ChEBI" id="CHEBI:43474"/>
        <dbReference type="ChEBI" id="CHEBI:456216"/>
        <dbReference type="EC" id="5.6.2.3"/>
    </reaction>
</comment>
<dbReference type="EMBL" id="MU629443">
    <property type="protein sequence ID" value="KAJ1257095.1"/>
    <property type="molecule type" value="Genomic_DNA"/>
</dbReference>
<keyword evidence="1" id="KW-0233">DNA recombination</keyword>
<dbReference type="PANTHER" id="PTHR10492">
    <property type="match status" value="1"/>
</dbReference>
<evidence type="ECO:0000259" key="2">
    <source>
        <dbReference type="Pfam" id="PF05970"/>
    </source>
</evidence>
<keyword evidence="5" id="KW-1185">Reference proteome</keyword>
<comment type="caution">
    <text evidence="4">The sequence shown here is derived from an EMBL/GenBank/DDBJ whole genome shotgun (WGS) entry which is preliminary data.</text>
</comment>
<feature type="domain" description="DNA helicase Pif1-like DEAD-box helicase" evidence="2">
    <location>
        <begin position="409"/>
        <end position="622"/>
    </location>
</feature>
<dbReference type="GO" id="GO:0043139">
    <property type="term" value="F:5'-3' DNA helicase activity"/>
    <property type="evidence" value="ECO:0007669"/>
    <property type="project" value="UniProtKB-EC"/>
</dbReference>
<dbReference type="Proteomes" id="UP001164776">
    <property type="component" value="Unassembled WGS sequence"/>
</dbReference>
<keyword evidence="1" id="KW-0378">Hydrolase</keyword>
<accession>A0A9W8CGB0</accession>
<dbReference type="SUPFAM" id="SSF52540">
    <property type="entry name" value="P-loop containing nucleoside triphosphate hydrolases"/>
    <property type="match status" value="2"/>
</dbReference>
<reference evidence="4 5" key="1">
    <citation type="submission" date="2022-10" db="EMBL/GenBank/DDBJ databases">
        <title>WGS assembly of Paspalum vaginatum 540-79.</title>
        <authorList>
            <person name="Sun G."/>
            <person name="Wase N."/>
            <person name="Shu S."/>
            <person name="Jenkins J."/>
            <person name="Zhou B."/>
            <person name="Torres-Rodriguez J."/>
            <person name="Chen C."/>
            <person name="Sandor L."/>
            <person name="Plott C."/>
            <person name="Yoshinga Y."/>
            <person name="Daum C."/>
            <person name="Qi P."/>
            <person name="Barry K."/>
            <person name="Lipzen A."/>
            <person name="Berry L."/>
            <person name="Pedersen C."/>
            <person name="Gottilla T."/>
            <person name="Foltz A."/>
            <person name="Yu H."/>
            <person name="O'Malley R."/>
            <person name="Zhang C."/>
            <person name="Devos K."/>
            <person name="Sigmon B."/>
            <person name="Yu B."/>
            <person name="Obata T."/>
            <person name="Schmutz J."/>
            <person name="Schnable J."/>
        </authorList>
    </citation>
    <scope>NUCLEOTIDE SEQUENCE [LARGE SCALE GENOMIC DNA]</scope>
    <source>
        <strain evidence="5">cv. 540-79</strain>
    </source>
</reference>
<dbReference type="GO" id="GO:0006281">
    <property type="term" value="P:DNA repair"/>
    <property type="evidence" value="ECO:0007669"/>
    <property type="project" value="UniProtKB-KW"/>
</dbReference>
<evidence type="ECO:0000313" key="5">
    <source>
        <dbReference type="Proteomes" id="UP001164776"/>
    </source>
</evidence>
<dbReference type="EC" id="5.6.2.3" evidence="1"/>
<comment type="cofactor">
    <cofactor evidence="1">
        <name>Mg(2+)</name>
        <dbReference type="ChEBI" id="CHEBI:18420"/>
    </cofactor>
</comment>
<evidence type="ECO:0000256" key="1">
    <source>
        <dbReference type="RuleBase" id="RU363044"/>
    </source>
</evidence>
<evidence type="ECO:0000259" key="3">
    <source>
        <dbReference type="Pfam" id="PF21530"/>
    </source>
</evidence>
<dbReference type="GO" id="GO:0006310">
    <property type="term" value="P:DNA recombination"/>
    <property type="evidence" value="ECO:0007669"/>
    <property type="project" value="UniProtKB-KW"/>
</dbReference>
<dbReference type="GO" id="GO:0000723">
    <property type="term" value="P:telomere maintenance"/>
    <property type="evidence" value="ECO:0007669"/>
    <property type="project" value="InterPro"/>
</dbReference>
<dbReference type="PANTHER" id="PTHR10492:SF90">
    <property type="entry name" value="ATP-DEPENDENT DNA HELICASE"/>
    <property type="match status" value="1"/>
</dbReference>
<dbReference type="CDD" id="cd18809">
    <property type="entry name" value="SF1_C_RecD"/>
    <property type="match status" value="1"/>
</dbReference>
<keyword evidence="1" id="KW-0347">Helicase</keyword>
<dbReference type="OrthoDB" id="1931557at2759"/>
<protein>
    <recommendedName>
        <fullName evidence="1">ATP-dependent DNA helicase</fullName>
        <ecNumber evidence="1">5.6.2.3</ecNumber>
    </recommendedName>
</protein>
<sequence length="892" mass="101211">MMHGPCGPAFPCCPCMKNGRCSKRYPKPFQETTTLTEDGFALYKRPNNGRFVEKGGVRLDNRWVVPYNMYLLKKFQDHINVEWCNKGIFIKYLFKYVTKGPDCAKIYIQRIKDGQDTPYDADSDTINERVFGFDIHRHYPAVERMHVHLPGENFITYDAKQNMAEVLSEEFLRRTMLTQWFIANQTDDSGGDLTYYDFPSRWSWDAVSRTWRQRRRGRGKIGRLYYVHPSVGERYYLRMLLLVVKGACSYEGVRTYRGTIYPTFRQACHARGLLGDDQEWYHAFDEAATWATSQQLRRLFVTMLLFCEVNDEAAFFEKVWRLLADDIQYRFQDLIGNRQYRLPDADLRDSVLDELSSLFARNGARIRDQNLPQRLGLDHFSSGNRFIQEELSYDIPQLLIDSKKYIANLNPDQFAAFEAIVSSVLDDTPRFFFVSGYGGTGKTYLWNAIIAHLRSQRMIVLVVASSGVASLLLPGGRTAHSRFKIPCDIDNVSICDIRRGTALSELIESTDLIIWDEALMTHRYAFEALDRSLRDISSRQSETAATLVFGGKILPVIEGGTKSEIINAAIVNSPLWKHVVLLTLTRNMRISSTELDPVAQKEVAEFSKWVLDIGEGKIKATAREGETEPSWIEIPHDLLLMTTNDKISCVVQAVYPNLSINFANPLYLCSRAILTPTNEAADVVNSHVVALIPGSEREYLSCDKIAKMPGMHGCYEILYPAEFLNSINGNNFPQHRLTIKKGVPIMLLRNLDQAGGLCNGTRLIIIEAGNMIIRAQIITGRHMGETVDIPRISLILWTPKLPFVLQRCQFPIKVSYAMTINKSQGQTLNTVGVYLSRPVFSHGQLYVAVSRATSRKGLKILIEDDDGGCTNQTKNVVYPEILAVGQPRAAPV</sequence>
<comment type="similarity">
    <text evidence="1">Belongs to the helicase family.</text>
</comment>
<evidence type="ECO:0000313" key="4">
    <source>
        <dbReference type="EMBL" id="KAJ1257095.1"/>
    </source>
</evidence>
<name>A0A9W8CGB0_9POAL</name>
<dbReference type="AlphaFoldDB" id="A0A9W8CGB0"/>
<dbReference type="Pfam" id="PF05970">
    <property type="entry name" value="PIF1"/>
    <property type="match status" value="1"/>
</dbReference>
<dbReference type="InterPro" id="IPR049163">
    <property type="entry name" value="Pif1-like_2B_dom"/>
</dbReference>
<dbReference type="GO" id="GO:0016787">
    <property type="term" value="F:hydrolase activity"/>
    <property type="evidence" value="ECO:0007669"/>
    <property type="project" value="UniProtKB-KW"/>
</dbReference>
<gene>
    <name evidence="4" type="ORF">BS78_K223300</name>
</gene>
<dbReference type="FunFam" id="3.40.50.300:FF:002884">
    <property type="entry name" value="ATP-dependent DNA helicase"/>
    <property type="match status" value="1"/>
</dbReference>
<proteinExistence type="inferred from homology"/>